<accession>A0A316ECD4</accession>
<dbReference type="OrthoDB" id="657976at2"/>
<organism evidence="1 2">
    <name type="scientific">Arcicella aurantiaca</name>
    <dbReference type="NCBI Taxonomy" id="591202"/>
    <lineage>
        <taxon>Bacteria</taxon>
        <taxon>Pseudomonadati</taxon>
        <taxon>Bacteroidota</taxon>
        <taxon>Cytophagia</taxon>
        <taxon>Cytophagales</taxon>
        <taxon>Flectobacillaceae</taxon>
        <taxon>Arcicella</taxon>
    </lineage>
</organism>
<gene>
    <name evidence="1" type="ORF">LV89_01847</name>
</gene>
<dbReference type="EMBL" id="QGGO01000008">
    <property type="protein sequence ID" value="PWK27035.1"/>
    <property type="molecule type" value="Genomic_DNA"/>
</dbReference>
<keyword evidence="2" id="KW-1185">Reference proteome</keyword>
<evidence type="ECO:0000313" key="1">
    <source>
        <dbReference type="EMBL" id="PWK27035.1"/>
    </source>
</evidence>
<protein>
    <submittedName>
        <fullName evidence="1">Uncharacterized protein</fullName>
    </submittedName>
</protein>
<proteinExistence type="predicted"/>
<comment type="caution">
    <text evidence="1">The sequence shown here is derived from an EMBL/GenBank/DDBJ whole genome shotgun (WGS) entry which is preliminary data.</text>
</comment>
<name>A0A316ECD4_9BACT</name>
<dbReference type="AlphaFoldDB" id="A0A316ECD4"/>
<dbReference type="RefSeq" id="WP_109742608.1">
    <property type="nucleotide sequence ID" value="NZ_QGGO01000008.1"/>
</dbReference>
<evidence type="ECO:0000313" key="2">
    <source>
        <dbReference type="Proteomes" id="UP000245489"/>
    </source>
</evidence>
<reference evidence="1 2" key="1">
    <citation type="submission" date="2018-05" db="EMBL/GenBank/DDBJ databases">
        <title>Genomic Encyclopedia of Archaeal and Bacterial Type Strains, Phase II (KMG-II): from individual species to whole genera.</title>
        <authorList>
            <person name="Goeker M."/>
        </authorList>
    </citation>
    <scope>NUCLEOTIDE SEQUENCE [LARGE SCALE GENOMIC DNA]</scope>
    <source>
        <strain evidence="1 2">DSM 22214</strain>
    </source>
</reference>
<sequence>MTLEQRITLLSQKVGNHIRDNVTPRLLPTTGTAGQVATKTAGGTVAFVDPFLKSGGTINGTLNVASGQYQINGLTALYDNGGIWGNLRVVGNMAGFNNDGIYLGYNQSNAPVRLYDGGVNNYLNLVSSTFSSVGINKWIFGGGSDDGTFAQFNGAVKIKSDLTVTGTNGTFSTNSIQSNLYFLNLTRSSVALTTVGNAGFGLSSPLARTHILADGASDTLRFSSNIANSGDWVFNPFISGVSNGGLSFLNKLAGTIPFVISATNDFVGIKTTTPQYPLDVVGTANVSHLRLRTVTYPVIQDLGSDNVYMNTRVIQNIGGVYDGMYIGYGNNGSAMNRIFDGTTSNYIGIGSAAFSSAGITKWLFGNQTDNGTFAQFSGAIHAKAGLNVDGYFSFGNSGTRTETLHDAGEMGGRSGFYETYAPVNFPSGASSWWHLISARHSNTGNNYAMQIAGSFFDQRIYYRKTSHNGAMSWREFVSADTSGNVDITGAINVTKGFNLTGNGGFYNGASKFGMDFYSGNTRFYSSGANTTTKGGFEFHTISSDGSIDVQPLYISPLQRVGVNNTNPNFTLDLNGDINASGSVLLGGSYFAYNDGTYQRIYKRNGVAAFLIGNTETYYDADTAHNFRGSGGTYALRIDTANSIFTSYLTRNLFGSQSDDGTANQFAGAIKAKSDLTVAGISYLSATRFNSYVVMNNNAFTYWKDSAGADRRILGVSSLNNTYFGDVDSVLEGSVFFMSRYDHIFYGNGVEKMRLYQNGNLIIQGSLTSPIRTISGGTATYTINSTDNVVIITTSPGSTFTIDAPTTANKGRELTLTNKSIASQTLSQNYVNLSGSTTNQIPNNQSIRLKYNGSDIHQI</sequence>
<dbReference type="Proteomes" id="UP000245489">
    <property type="component" value="Unassembled WGS sequence"/>
</dbReference>